<feature type="compositionally biased region" description="Basic and acidic residues" evidence="1">
    <location>
        <begin position="452"/>
        <end position="470"/>
    </location>
</feature>
<accession>A0A0L6V6S1</accession>
<evidence type="ECO:0000313" key="3">
    <source>
        <dbReference type="Proteomes" id="UP000037035"/>
    </source>
</evidence>
<feature type="compositionally biased region" description="Polar residues" evidence="1">
    <location>
        <begin position="599"/>
        <end position="617"/>
    </location>
</feature>
<feature type="compositionally biased region" description="Polar residues" evidence="1">
    <location>
        <begin position="236"/>
        <end position="265"/>
    </location>
</feature>
<feature type="compositionally biased region" description="Low complexity" evidence="1">
    <location>
        <begin position="841"/>
        <end position="864"/>
    </location>
</feature>
<evidence type="ECO:0000256" key="1">
    <source>
        <dbReference type="SAM" id="MobiDB-lite"/>
    </source>
</evidence>
<dbReference type="Proteomes" id="UP000037035">
    <property type="component" value="Unassembled WGS sequence"/>
</dbReference>
<evidence type="ECO:0000313" key="2">
    <source>
        <dbReference type="EMBL" id="KNZ56453.1"/>
    </source>
</evidence>
<dbReference type="STRING" id="27349.A0A0L6V6S1"/>
<feature type="compositionally biased region" description="Low complexity" evidence="1">
    <location>
        <begin position="660"/>
        <end position="676"/>
    </location>
</feature>
<protein>
    <recommendedName>
        <fullName evidence="4">F-box domain-containing protein</fullName>
    </recommendedName>
</protein>
<feature type="region of interest" description="Disordered" evidence="1">
    <location>
        <begin position="205"/>
        <end position="284"/>
    </location>
</feature>
<feature type="compositionally biased region" description="Polar residues" evidence="1">
    <location>
        <begin position="580"/>
        <end position="591"/>
    </location>
</feature>
<feature type="region of interest" description="Disordered" evidence="1">
    <location>
        <begin position="361"/>
        <end position="383"/>
    </location>
</feature>
<proteinExistence type="predicted"/>
<feature type="region of interest" description="Disordered" evidence="1">
    <location>
        <begin position="642"/>
        <end position="723"/>
    </location>
</feature>
<feature type="compositionally biased region" description="Polar residues" evidence="1">
    <location>
        <begin position="526"/>
        <end position="537"/>
    </location>
</feature>
<feature type="region of interest" description="Disordered" evidence="1">
    <location>
        <begin position="840"/>
        <end position="864"/>
    </location>
</feature>
<gene>
    <name evidence="2" type="ORF">VP01_23g1</name>
</gene>
<feature type="compositionally biased region" description="Low complexity" evidence="1">
    <location>
        <begin position="684"/>
        <end position="723"/>
    </location>
</feature>
<feature type="compositionally biased region" description="Polar residues" evidence="1">
    <location>
        <begin position="366"/>
        <end position="381"/>
    </location>
</feature>
<feature type="region of interest" description="Disordered" evidence="1">
    <location>
        <begin position="451"/>
        <end position="617"/>
    </location>
</feature>
<organism evidence="2 3">
    <name type="scientific">Puccinia sorghi</name>
    <dbReference type="NCBI Taxonomy" id="27349"/>
    <lineage>
        <taxon>Eukaryota</taxon>
        <taxon>Fungi</taxon>
        <taxon>Dikarya</taxon>
        <taxon>Basidiomycota</taxon>
        <taxon>Pucciniomycotina</taxon>
        <taxon>Pucciniomycetes</taxon>
        <taxon>Pucciniales</taxon>
        <taxon>Pucciniaceae</taxon>
        <taxon>Puccinia</taxon>
    </lineage>
</organism>
<dbReference type="VEuPathDB" id="FungiDB:VP01_23g1"/>
<name>A0A0L6V6S1_9BASI</name>
<sequence length="1337" mass="148459">MNIIFECHFPEEEDYKHLFRITAADPTDRAWPGFQEKASQVEQAERLLIFEHAAADPTNPTNNRSAAALRLLRFPSRRKTDMLKRAASLDSSNPTSRLKRQLSQCSKVVRPLDISTSTQSTNTDPMAATESYEEARMHLQSLKLVAHSPKNFHPRAFTSKRPTASLPYVTHLIPREILTESLPQKPAGNFLFKALPMPPVDEVEAERTASQSTKWKTDLGRSSSAPTRVRFANPMVQYSSSHTNTPKSASELSSKLSQRPATTNGEPPRSCIKSSTTVEHHKEAGKNRVISEILHSDPVRLYCDSPLPEEDQLQDTIKLMADWIFPEELDGGRNKQLQQGDRGGGVTVDHGHARCWNSRNSRELMPSSNNVGKDIRSGSTSHKLELNDEPRCLQQSRTGHFPAPNYPLPLPEESFPSPSLSLSAAAPFTSLMPISLQHPSREKLACTVPFQRQEKQEHSSPVPKDRRDTSIKFAMSSKTRRIAVSSNFNNGGRARKLPVQGMRIPTGGKITAGGSGEQDSEHRSATTDPRQISSNDSGKLAGLSSPAIDEEEDQCHQNTGPLSLFDSDNNRCFRERTDQKSTPSSPHSSEPLTLPPSKDASSSQLCPLSPTTRNLPISPSSCPDYQALTLVSPVAPCHPNSRLGSPHSVASLLPVPEGGSSSSQPDSRSDVSQSSDTSRDFSPEELLLSPDSLDLSARSSSAHSSSLPSSPITHRPTITTTTTTSPLSWNCLPVHAFDHAENSVDQHSEPSSPSIVIASETKKPDGLDMFGRELEGQAAGVEKDGKIKIRRRRDTIAVGEERRRVPITAVCSGARRSCTSSSNRWAKWDSYLSEQQEEVVESVMMGSSSESSGTSTTGRSSFSESHATEDSLLWDSAPQIAIIKPDQSLFSELSFSPLHPTDPATGLDDLLLADTHCLFHSASLGNQATSGPSNHSPGAVSNSLAQDQAPFSNQEYAARPNLSARPDVTAKISKPPMISRKRCLPFIVPKRYDPPDTWARRRRRRSHRTGSTNRRTTLPSGENAWAPSLHDHPGEEENKMRMITKFESSLLRFAPTILRRILEELEYHDFLSLSQVSRVLRAGFALGEAKETILQVFLGHLGYCRCLTNVKATKNNRSLHGTTIEMDGFETSTSNVPLLLKDGRSEWAREAMMDTKFSWSLMTRLRKIHTSNPLEITLQELHSFQRFWETGGEERLLIRARFLAENPHTFPAQHSLHCRFENTPFSNPNPALFRLWIPAASPRMSKADVLKCEVELLRQVIRARKKRKRKTYFFFTYRSGIHAFVRRGDIIWNLALDKSEMGSKLIYDGLHLQELSDLEDPAGHIPVSNQQKRFPCP</sequence>
<evidence type="ECO:0008006" key="4">
    <source>
        <dbReference type="Google" id="ProtNLM"/>
    </source>
</evidence>
<keyword evidence="3" id="KW-1185">Reference proteome</keyword>
<reference evidence="2 3" key="1">
    <citation type="submission" date="2015-08" db="EMBL/GenBank/DDBJ databases">
        <title>Next Generation Sequencing and Analysis of the Genome of Puccinia sorghi L Schw, the Causal Agent of Maize Common Rust.</title>
        <authorList>
            <person name="Rochi L."/>
            <person name="Burguener G."/>
            <person name="Darino M."/>
            <person name="Turjanski A."/>
            <person name="Kreff E."/>
            <person name="Dieguez M.J."/>
            <person name="Sacco F."/>
        </authorList>
    </citation>
    <scope>NUCLEOTIDE SEQUENCE [LARGE SCALE GENOMIC DNA]</scope>
    <source>
        <strain evidence="2 3">RO10H11247</strain>
    </source>
</reference>
<comment type="caution">
    <text evidence="2">The sequence shown here is derived from an EMBL/GenBank/DDBJ whole genome shotgun (WGS) entry which is preliminary data.</text>
</comment>
<feature type="compositionally biased region" description="Basic and acidic residues" evidence="1">
    <location>
        <begin position="568"/>
        <end position="579"/>
    </location>
</feature>
<dbReference type="OrthoDB" id="2498893at2759"/>
<feature type="compositionally biased region" description="Polar residues" evidence="1">
    <location>
        <begin position="208"/>
        <end position="226"/>
    </location>
</feature>
<dbReference type="EMBL" id="LAVV01007281">
    <property type="protein sequence ID" value="KNZ56453.1"/>
    <property type="molecule type" value="Genomic_DNA"/>
</dbReference>
<feature type="region of interest" description="Disordered" evidence="1">
    <location>
        <begin position="995"/>
        <end position="1034"/>
    </location>
</feature>